<evidence type="ECO:0000313" key="3">
    <source>
        <dbReference type="Proteomes" id="UP000001940"/>
    </source>
</evidence>
<dbReference type="PIR" id="T31738">
    <property type="entry name" value="T31738"/>
</dbReference>
<feature type="transmembrane region" description="Helical" evidence="1">
    <location>
        <begin position="257"/>
        <end position="275"/>
    </location>
</feature>
<keyword evidence="3" id="KW-1185">Reference proteome</keyword>
<feature type="transmembrane region" description="Helical" evidence="1">
    <location>
        <begin position="144"/>
        <end position="163"/>
    </location>
</feature>
<evidence type="ECO:0000313" key="4">
    <source>
        <dbReference type="WormBase" id="T21H3.5a"/>
    </source>
</evidence>
<protein>
    <submittedName>
        <fullName evidence="2">Serpentine Receptor, class H</fullName>
    </submittedName>
</protein>
<dbReference type="Proteomes" id="UP000001940">
    <property type="component" value="Chromosome V"/>
</dbReference>
<reference evidence="2 3" key="1">
    <citation type="journal article" date="1998" name="Science">
        <title>Genome sequence of the nematode C. elegans: a platform for investigating biology.</title>
        <authorList>
            <consortium name="The C. elegans sequencing consortium"/>
            <person name="Sulson J.E."/>
            <person name="Waterston R."/>
        </authorList>
    </citation>
    <scope>NUCLEOTIDE SEQUENCE [LARGE SCALE GENOMIC DNA]</scope>
    <source>
        <strain evidence="2 3">Bristol N2</strain>
    </source>
</reference>
<dbReference type="OMA" id="HRFYMKS"/>
<keyword evidence="1" id="KW-0812">Transmembrane</keyword>
<dbReference type="AGR" id="WB:WBGene00020664"/>
<keyword evidence="2" id="KW-0675">Receptor</keyword>
<feature type="transmembrane region" description="Helical" evidence="1">
    <location>
        <begin position="48"/>
        <end position="70"/>
    </location>
</feature>
<dbReference type="OrthoDB" id="5868170at2759"/>
<evidence type="ECO:0000313" key="2">
    <source>
        <dbReference type="EMBL" id="CCD69970.2"/>
    </source>
</evidence>
<feature type="transmembrane region" description="Helical" evidence="1">
    <location>
        <begin position="281"/>
        <end position="303"/>
    </location>
</feature>
<feature type="transmembrane region" description="Helical" evidence="1">
    <location>
        <begin position="100"/>
        <end position="124"/>
    </location>
</feature>
<accession>O16306</accession>
<keyword evidence="1" id="KW-1133">Transmembrane helix</keyword>
<dbReference type="eggNOG" id="ENOG502RWQS">
    <property type="taxonomic scope" value="Eukaryota"/>
</dbReference>
<feature type="transmembrane region" description="Helical" evidence="1">
    <location>
        <begin position="196"/>
        <end position="219"/>
    </location>
</feature>
<gene>
    <name evidence="2" type="ORF">CELE_T21H3.5</name>
    <name evidence="2 4" type="ORF">T21H3.5</name>
</gene>
<dbReference type="EMBL" id="BX284605">
    <property type="protein sequence ID" value="CCD69970.2"/>
    <property type="molecule type" value="Genomic_DNA"/>
</dbReference>
<dbReference type="STRING" id="6239.T21H3.5a.1"/>
<dbReference type="FunCoup" id="O16306">
    <property type="interactions" value="817"/>
</dbReference>
<dbReference type="HOGENOM" id="CLU_790471_0_0_1"/>
<dbReference type="UCSC" id="T21H3.5">
    <property type="organism name" value="c. elegans"/>
</dbReference>
<organism evidence="2 3">
    <name type="scientific">Caenorhabditis elegans</name>
    <dbReference type="NCBI Taxonomy" id="6239"/>
    <lineage>
        <taxon>Eukaryota</taxon>
        <taxon>Metazoa</taxon>
        <taxon>Ecdysozoa</taxon>
        <taxon>Nematoda</taxon>
        <taxon>Chromadorea</taxon>
        <taxon>Rhabditida</taxon>
        <taxon>Rhabditina</taxon>
        <taxon>Rhabditomorpha</taxon>
        <taxon>Rhabditoidea</taxon>
        <taxon>Rhabditidae</taxon>
        <taxon>Peloderinae</taxon>
        <taxon>Caenorhabditis</taxon>
    </lineage>
</organism>
<dbReference type="PaxDb" id="6239-T21H3.5"/>
<name>O16306_CAEEL</name>
<dbReference type="AlphaFoldDB" id="O16306"/>
<dbReference type="WormBase" id="T21H3.5a">
    <property type="protein sequence ID" value="CE47595"/>
    <property type="gene ID" value="WBGene00020664"/>
</dbReference>
<sequence length="351" mass="40515">MYQTPPTLTAATVIQILTWGCAIPSLIVNVLLIVSINRERRTDNRFRWFNPIFLYMLYCNMALAVLFPLVHPTYFPARGLIYMVFVGPLARILNQIVQKIVYGLIVGIITFQMCIAPITLVLRWMIVKKRISCMTLHYKTIRKLFFAISLFLPITLEIYLIFFTPNQKIESYSEVSHRDVVMKLSGHDFSYFVVDWSFSLLVFTFTIPYITCFIVSLVFHKFYMKSIRNVSNEFIDMGYHDSANINRTLLSIALQNLISISIPHFVLTITSLLKWDLGVRALPASFGCITITLTTSLTIFVNFRAYRRQLGFIIIDFFRQKNVNLSVFVVDNQQQADQLQMSTVGAPISMM</sequence>
<proteinExistence type="predicted"/>
<dbReference type="InParanoid" id="O16306"/>
<keyword evidence="1" id="KW-0472">Membrane</keyword>
<evidence type="ECO:0000256" key="1">
    <source>
        <dbReference type="SAM" id="Phobius"/>
    </source>
</evidence>
<feature type="transmembrane region" description="Helical" evidence="1">
    <location>
        <begin position="12"/>
        <end position="36"/>
    </location>
</feature>